<evidence type="ECO:0000256" key="2">
    <source>
        <dbReference type="SAM" id="Phobius"/>
    </source>
</evidence>
<evidence type="ECO:0000256" key="1">
    <source>
        <dbReference type="SAM" id="MobiDB-lite"/>
    </source>
</evidence>
<feature type="compositionally biased region" description="Basic and acidic residues" evidence="1">
    <location>
        <begin position="54"/>
        <end position="82"/>
    </location>
</feature>
<sequence>MTKAPEKQLGVFGWGVVASVLLHVAIVAGFLVRLPQPTPPPQEETVNVEMVPPPEEKKPEEKKPEEQAALKVPEEPKPEQKPPEQPAAAQKPADEQKPEEQKAEQKPPEPPKEEAKAEPPPPPPSPKPPEEKPPEAPKPSEEKPAEEKPPEQKPPEPPPPEKPPEEKPPEEQKAEEPPKPDPAEQARADQQPKGPDGKPQPIRPLRPVFEFGDKASGPRKAEDGDASSEAGKPAGAPDAEKPTDDPASAGKPEADDKPPAKPIPDDINLPQVDVASTLQENNGPPAEATGVVTTDITQAKPDPAATATPAVDQLTKVKKLYSQNDTGGAVARTAIDGMPRGMRIAELCTTELREQLRRSPQGFRPELLPSYRLQQGNVLEIKRGAFRASSRWYDMSFRCEVDTEGTKVVSFAYDVGAAIPKSQWRSRGFPEF</sequence>
<feature type="region of interest" description="Disordered" evidence="1">
    <location>
        <begin position="34"/>
        <end position="289"/>
    </location>
</feature>
<keyword evidence="2" id="KW-0472">Membrane</keyword>
<evidence type="ECO:0008006" key="5">
    <source>
        <dbReference type="Google" id="ProtNLM"/>
    </source>
</evidence>
<feature type="compositionally biased region" description="Basic and acidic residues" evidence="1">
    <location>
        <begin position="92"/>
        <end position="117"/>
    </location>
</feature>
<feature type="compositionally biased region" description="Low complexity" evidence="1">
    <location>
        <begin position="188"/>
        <end position="200"/>
    </location>
</feature>
<feature type="compositionally biased region" description="Pro residues" evidence="1">
    <location>
        <begin position="118"/>
        <end position="127"/>
    </location>
</feature>
<dbReference type="Pfam" id="PF06059">
    <property type="entry name" value="DUF930"/>
    <property type="match status" value="1"/>
</dbReference>
<feature type="compositionally biased region" description="Basic and acidic residues" evidence="1">
    <location>
        <begin position="162"/>
        <end position="187"/>
    </location>
</feature>
<name>A0A7W6CTS6_9HYPH</name>
<protein>
    <recommendedName>
        <fullName evidence="5">DUF930 domain-containing protein</fullName>
    </recommendedName>
</protein>
<dbReference type="Proteomes" id="UP000582090">
    <property type="component" value="Unassembled WGS sequence"/>
</dbReference>
<evidence type="ECO:0000313" key="3">
    <source>
        <dbReference type="EMBL" id="MBB3963575.1"/>
    </source>
</evidence>
<keyword evidence="4" id="KW-1185">Reference proteome</keyword>
<dbReference type="InterPro" id="IPR009273">
    <property type="entry name" value="DUF930"/>
</dbReference>
<dbReference type="EMBL" id="JACIDW010000002">
    <property type="protein sequence ID" value="MBB3963575.1"/>
    <property type="molecule type" value="Genomic_DNA"/>
</dbReference>
<proteinExistence type="predicted"/>
<feature type="compositionally biased region" description="Basic and acidic residues" evidence="1">
    <location>
        <begin position="128"/>
        <end position="154"/>
    </location>
</feature>
<gene>
    <name evidence="3" type="ORF">GGQ67_001200</name>
</gene>
<keyword evidence="2" id="KW-1133">Transmembrane helix</keyword>
<comment type="caution">
    <text evidence="3">The sequence shown here is derived from an EMBL/GenBank/DDBJ whole genome shotgun (WGS) entry which is preliminary data.</text>
</comment>
<organism evidence="3 4">
    <name type="scientific">Rhizobium metallidurans</name>
    <dbReference type="NCBI Taxonomy" id="1265931"/>
    <lineage>
        <taxon>Bacteria</taxon>
        <taxon>Pseudomonadati</taxon>
        <taxon>Pseudomonadota</taxon>
        <taxon>Alphaproteobacteria</taxon>
        <taxon>Hyphomicrobiales</taxon>
        <taxon>Rhizobiaceae</taxon>
        <taxon>Rhizobium/Agrobacterium group</taxon>
        <taxon>Rhizobium</taxon>
    </lineage>
</organism>
<feature type="transmembrane region" description="Helical" evidence="2">
    <location>
        <begin position="12"/>
        <end position="32"/>
    </location>
</feature>
<keyword evidence="2" id="KW-0812">Transmembrane</keyword>
<dbReference type="PRINTS" id="PR01217">
    <property type="entry name" value="PRICHEXTENSN"/>
</dbReference>
<reference evidence="3 4" key="1">
    <citation type="submission" date="2020-08" db="EMBL/GenBank/DDBJ databases">
        <title>Genomic Encyclopedia of Type Strains, Phase IV (KMG-IV): sequencing the most valuable type-strain genomes for metagenomic binning, comparative biology and taxonomic classification.</title>
        <authorList>
            <person name="Goeker M."/>
        </authorList>
    </citation>
    <scope>NUCLEOTIDE SEQUENCE [LARGE SCALE GENOMIC DNA]</scope>
    <source>
        <strain evidence="3 4">DSM 26575</strain>
    </source>
</reference>
<accession>A0A7W6CTS6</accession>
<evidence type="ECO:0000313" key="4">
    <source>
        <dbReference type="Proteomes" id="UP000582090"/>
    </source>
</evidence>
<dbReference type="AlphaFoldDB" id="A0A7W6CTS6"/>
<dbReference type="RefSeq" id="WP_183899269.1">
    <property type="nucleotide sequence ID" value="NZ_JACIDW010000002.1"/>
</dbReference>